<gene>
    <name evidence="3" type="ORF">ENO10_08455</name>
</gene>
<keyword evidence="1" id="KW-0238">DNA-binding</keyword>
<dbReference type="InterPro" id="IPR001387">
    <property type="entry name" value="Cro/C1-type_HTH"/>
</dbReference>
<dbReference type="GO" id="GO:0003677">
    <property type="term" value="F:DNA binding"/>
    <property type="evidence" value="ECO:0007669"/>
    <property type="project" value="UniProtKB-KW"/>
</dbReference>
<protein>
    <submittedName>
        <fullName evidence="3">XRE family transcriptional regulator</fullName>
    </submittedName>
</protein>
<sequence length="112" mass="12615">MKIGDRITQIRKQLKWSQAELGEKVGVSREIIGRYERDEVSPSIDVAIKIAESLDVSLDYLAGGNVAHFDNKTINLIKDIEELDADVKEKLYFLANAVIRDHKAGKAYLSQK</sequence>
<name>A0A7C2MI42_9FLAO</name>
<reference evidence="3" key="1">
    <citation type="journal article" date="2020" name="mSystems">
        <title>Genome- and Community-Level Interaction Insights into Carbon Utilization and Element Cycling Functions of Hydrothermarchaeota in Hydrothermal Sediment.</title>
        <authorList>
            <person name="Zhou Z."/>
            <person name="Liu Y."/>
            <person name="Xu W."/>
            <person name="Pan J."/>
            <person name="Luo Z.H."/>
            <person name="Li M."/>
        </authorList>
    </citation>
    <scope>NUCLEOTIDE SEQUENCE [LARGE SCALE GENOMIC DNA]</scope>
    <source>
        <strain evidence="3">SpSt-1235</strain>
    </source>
</reference>
<dbReference type="PROSITE" id="PS50943">
    <property type="entry name" value="HTH_CROC1"/>
    <property type="match status" value="1"/>
</dbReference>
<dbReference type="SMART" id="SM00530">
    <property type="entry name" value="HTH_XRE"/>
    <property type="match status" value="1"/>
</dbReference>
<dbReference type="PANTHER" id="PTHR46558">
    <property type="entry name" value="TRACRIPTIONAL REGULATORY PROTEIN-RELATED-RELATED"/>
    <property type="match status" value="1"/>
</dbReference>
<feature type="domain" description="HTH cro/C1-type" evidence="2">
    <location>
        <begin position="7"/>
        <end position="61"/>
    </location>
</feature>
<accession>A0A7C2MI42</accession>
<evidence type="ECO:0000313" key="3">
    <source>
        <dbReference type="EMBL" id="HER41237.1"/>
    </source>
</evidence>
<dbReference type="PANTHER" id="PTHR46558:SF11">
    <property type="entry name" value="HTH-TYPE TRANSCRIPTIONAL REGULATOR XRE"/>
    <property type="match status" value="1"/>
</dbReference>
<comment type="caution">
    <text evidence="3">The sequence shown here is derived from an EMBL/GenBank/DDBJ whole genome shotgun (WGS) entry which is preliminary data.</text>
</comment>
<dbReference type="InterPro" id="IPR049639">
    <property type="entry name" value="RstR"/>
</dbReference>
<dbReference type="NCBIfam" id="NF041951">
    <property type="entry name" value="phage_RstR"/>
    <property type="match status" value="1"/>
</dbReference>
<organism evidence="3">
    <name type="scientific">Salinimicrobium catena</name>
    <dbReference type="NCBI Taxonomy" id="390640"/>
    <lineage>
        <taxon>Bacteria</taxon>
        <taxon>Pseudomonadati</taxon>
        <taxon>Bacteroidota</taxon>
        <taxon>Flavobacteriia</taxon>
        <taxon>Flavobacteriales</taxon>
        <taxon>Flavobacteriaceae</taxon>
        <taxon>Salinimicrobium</taxon>
    </lineage>
</organism>
<proteinExistence type="predicted"/>
<dbReference type="Pfam" id="PF01381">
    <property type="entry name" value="HTH_3"/>
    <property type="match status" value="1"/>
</dbReference>
<dbReference type="CDD" id="cd00093">
    <property type="entry name" value="HTH_XRE"/>
    <property type="match status" value="1"/>
</dbReference>
<dbReference type="InterPro" id="IPR010982">
    <property type="entry name" value="Lambda_DNA-bd_dom_sf"/>
</dbReference>
<dbReference type="AlphaFoldDB" id="A0A7C2MI42"/>
<evidence type="ECO:0000256" key="1">
    <source>
        <dbReference type="ARBA" id="ARBA00023125"/>
    </source>
</evidence>
<dbReference type="EMBL" id="DSEE01000608">
    <property type="protein sequence ID" value="HER41237.1"/>
    <property type="molecule type" value="Genomic_DNA"/>
</dbReference>
<dbReference type="Proteomes" id="UP000885753">
    <property type="component" value="Unassembled WGS sequence"/>
</dbReference>
<dbReference type="Gene3D" id="1.10.260.40">
    <property type="entry name" value="lambda repressor-like DNA-binding domains"/>
    <property type="match status" value="1"/>
</dbReference>
<dbReference type="SUPFAM" id="SSF47413">
    <property type="entry name" value="lambda repressor-like DNA-binding domains"/>
    <property type="match status" value="1"/>
</dbReference>
<evidence type="ECO:0000259" key="2">
    <source>
        <dbReference type="PROSITE" id="PS50943"/>
    </source>
</evidence>